<dbReference type="Proteomes" id="UP000190648">
    <property type="component" value="Unassembled WGS sequence"/>
</dbReference>
<dbReference type="AlphaFoldDB" id="A0A1V4KN20"/>
<proteinExistence type="predicted"/>
<organism evidence="1 2">
    <name type="scientific">Patagioenas fasciata monilis</name>
    <dbReference type="NCBI Taxonomy" id="372326"/>
    <lineage>
        <taxon>Eukaryota</taxon>
        <taxon>Metazoa</taxon>
        <taxon>Chordata</taxon>
        <taxon>Craniata</taxon>
        <taxon>Vertebrata</taxon>
        <taxon>Euteleostomi</taxon>
        <taxon>Archelosauria</taxon>
        <taxon>Archosauria</taxon>
        <taxon>Dinosauria</taxon>
        <taxon>Saurischia</taxon>
        <taxon>Theropoda</taxon>
        <taxon>Coelurosauria</taxon>
        <taxon>Aves</taxon>
        <taxon>Neognathae</taxon>
        <taxon>Neoaves</taxon>
        <taxon>Columbimorphae</taxon>
        <taxon>Columbiformes</taxon>
        <taxon>Columbidae</taxon>
        <taxon>Patagioenas</taxon>
    </lineage>
</organism>
<comment type="caution">
    <text evidence="1">The sequence shown here is derived from an EMBL/GenBank/DDBJ whole genome shotgun (WGS) entry which is preliminary data.</text>
</comment>
<name>A0A1V4KN20_PATFA</name>
<evidence type="ECO:0000313" key="2">
    <source>
        <dbReference type="Proteomes" id="UP000190648"/>
    </source>
</evidence>
<keyword evidence="2" id="KW-1185">Reference proteome</keyword>
<gene>
    <name evidence="1" type="ORF">AV530_013916</name>
</gene>
<sequence length="68" mass="7633">MKVWLGFLEPCNVVSLHSPVASFQSTTSASKPVEALEFLILLCAEANIYHINRLTTTRYTFCADARQQ</sequence>
<reference evidence="1 2" key="1">
    <citation type="submission" date="2016-02" db="EMBL/GenBank/DDBJ databases">
        <title>Band-tailed pigeon sequencing and assembly.</title>
        <authorList>
            <person name="Soares A.E."/>
            <person name="Novak B.J."/>
            <person name="Rice E.S."/>
            <person name="O'Connell B."/>
            <person name="Chang D."/>
            <person name="Weber S."/>
            <person name="Shapiro B."/>
        </authorList>
    </citation>
    <scope>NUCLEOTIDE SEQUENCE [LARGE SCALE GENOMIC DNA]</scope>
    <source>
        <strain evidence="1">BTP2013</strain>
        <tissue evidence="1">Blood</tissue>
    </source>
</reference>
<dbReference type="EMBL" id="LSYS01002736">
    <property type="protein sequence ID" value="OPJ85805.1"/>
    <property type="molecule type" value="Genomic_DNA"/>
</dbReference>
<evidence type="ECO:0000313" key="1">
    <source>
        <dbReference type="EMBL" id="OPJ85805.1"/>
    </source>
</evidence>
<accession>A0A1V4KN20</accession>
<protein>
    <submittedName>
        <fullName evidence="1">Uncharacterized protein</fullName>
    </submittedName>
</protein>